<dbReference type="PROSITE" id="PS51199">
    <property type="entry name" value="SF4_HELICASE"/>
    <property type="match status" value="1"/>
</dbReference>
<evidence type="ECO:0000256" key="11">
    <source>
        <dbReference type="NCBIfam" id="TIGR00665"/>
    </source>
</evidence>
<keyword evidence="2 12" id="KW-0639">Primosome</keyword>
<comment type="similarity">
    <text evidence="1 12">Belongs to the helicase family. DnaB subfamily.</text>
</comment>
<dbReference type="GO" id="GO:0016787">
    <property type="term" value="F:hydrolase activity"/>
    <property type="evidence" value="ECO:0007669"/>
    <property type="project" value="UniProtKB-KW"/>
</dbReference>
<organism evidence="15 16">
    <name type="scientific">Limosilactobacillus alvi</name>
    <dbReference type="NCBI Taxonomy" id="990412"/>
    <lineage>
        <taxon>Bacteria</taxon>
        <taxon>Bacillati</taxon>
        <taxon>Bacillota</taxon>
        <taxon>Bacilli</taxon>
        <taxon>Lactobacillales</taxon>
        <taxon>Lactobacillaceae</taxon>
        <taxon>Limosilactobacillus</taxon>
    </lineage>
</organism>
<dbReference type="EC" id="5.6.2.3" evidence="11 12"/>
<dbReference type="NCBIfam" id="TIGR00665">
    <property type="entry name" value="DnaB"/>
    <property type="match status" value="1"/>
</dbReference>
<comment type="caution">
    <text evidence="15">The sequence shown here is derived from an EMBL/GenBank/DDBJ whole genome shotgun (WGS) entry which is preliminary data.</text>
</comment>
<evidence type="ECO:0000256" key="1">
    <source>
        <dbReference type="ARBA" id="ARBA00008428"/>
    </source>
</evidence>
<evidence type="ECO:0000313" key="15">
    <source>
        <dbReference type="EMBL" id="MBM6753513.1"/>
    </source>
</evidence>
<keyword evidence="9" id="KW-0413">Isomerase</keyword>
<dbReference type="CDD" id="cd00984">
    <property type="entry name" value="DnaB_C"/>
    <property type="match status" value="1"/>
</dbReference>
<dbReference type="InterPro" id="IPR007692">
    <property type="entry name" value="DNA_helicase_DnaB"/>
</dbReference>
<evidence type="ECO:0000256" key="2">
    <source>
        <dbReference type="ARBA" id="ARBA00022515"/>
    </source>
</evidence>
<dbReference type="SUPFAM" id="SSF52540">
    <property type="entry name" value="P-loop containing nucleoside triphosphate hydrolases"/>
    <property type="match status" value="1"/>
</dbReference>
<evidence type="ECO:0000256" key="5">
    <source>
        <dbReference type="ARBA" id="ARBA00022801"/>
    </source>
</evidence>
<dbReference type="Proteomes" id="UP000776629">
    <property type="component" value="Unassembled WGS sequence"/>
</dbReference>
<evidence type="ECO:0000256" key="3">
    <source>
        <dbReference type="ARBA" id="ARBA00022705"/>
    </source>
</evidence>
<evidence type="ECO:0000256" key="10">
    <source>
        <dbReference type="ARBA" id="ARBA00048954"/>
    </source>
</evidence>
<dbReference type="SUPFAM" id="SSF48024">
    <property type="entry name" value="N-terminal domain of DnaB helicase"/>
    <property type="match status" value="1"/>
</dbReference>
<dbReference type="PANTHER" id="PTHR30153:SF2">
    <property type="entry name" value="REPLICATIVE DNA HELICASE"/>
    <property type="match status" value="1"/>
</dbReference>
<dbReference type="InterPro" id="IPR027417">
    <property type="entry name" value="P-loop_NTPase"/>
</dbReference>
<evidence type="ECO:0000256" key="12">
    <source>
        <dbReference type="RuleBase" id="RU362085"/>
    </source>
</evidence>
<accession>A0ABS2EM73</accession>
<name>A0ABS2EM73_9LACO</name>
<evidence type="ECO:0000256" key="4">
    <source>
        <dbReference type="ARBA" id="ARBA00022741"/>
    </source>
</evidence>
<evidence type="ECO:0000256" key="8">
    <source>
        <dbReference type="ARBA" id="ARBA00023125"/>
    </source>
</evidence>
<evidence type="ECO:0000256" key="6">
    <source>
        <dbReference type="ARBA" id="ARBA00022806"/>
    </source>
</evidence>
<dbReference type="Gene3D" id="3.40.50.300">
    <property type="entry name" value="P-loop containing nucleotide triphosphate hydrolases"/>
    <property type="match status" value="1"/>
</dbReference>
<feature type="region of interest" description="Disordered" evidence="13">
    <location>
        <begin position="404"/>
        <end position="434"/>
    </location>
</feature>
<keyword evidence="16" id="KW-1185">Reference proteome</keyword>
<dbReference type="Gene3D" id="1.10.860.10">
    <property type="entry name" value="DNAb Helicase, Chain A"/>
    <property type="match status" value="1"/>
</dbReference>
<feature type="domain" description="SF4 helicase" evidence="14">
    <location>
        <begin position="179"/>
        <end position="469"/>
    </location>
</feature>
<keyword evidence="6 12" id="KW-0347">Helicase</keyword>
<dbReference type="NCBIfam" id="NF004384">
    <property type="entry name" value="PRK05748.1"/>
    <property type="match status" value="1"/>
</dbReference>
<proteinExistence type="inferred from homology"/>
<dbReference type="InterPro" id="IPR016136">
    <property type="entry name" value="DNA_helicase_N/primase_C"/>
</dbReference>
<comment type="catalytic activity">
    <reaction evidence="10 12">
        <text>ATP + H2O = ADP + phosphate + H(+)</text>
        <dbReference type="Rhea" id="RHEA:13065"/>
        <dbReference type="ChEBI" id="CHEBI:15377"/>
        <dbReference type="ChEBI" id="CHEBI:15378"/>
        <dbReference type="ChEBI" id="CHEBI:30616"/>
        <dbReference type="ChEBI" id="CHEBI:43474"/>
        <dbReference type="ChEBI" id="CHEBI:456216"/>
        <dbReference type="EC" id="5.6.2.3"/>
    </reaction>
</comment>
<reference evidence="15 16" key="1">
    <citation type="journal article" date="2021" name="Sci. Rep.">
        <title>The distribution of antibiotic resistance genes in chicken gut microbiota commensals.</title>
        <authorList>
            <person name="Juricova H."/>
            <person name="Matiasovicova J."/>
            <person name="Kubasova T."/>
            <person name="Cejkova D."/>
            <person name="Rychlik I."/>
        </authorList>
    </citation>
    <scope>NUCLEOTIDE SEQUENCE [LARGE SCALE GENOMIC DNA]</scope>
    <source>
        <strain evidence="15 16">An810</strain>
    </source>
</reference>
<keyword evidence="5 12" id="KW-0378">Hydrolase</keyword>
<protein>
    <recommendedName>
        <fullName evidence="11 12">Replicative DNA helicase</fullName>
        <ecNumber evidence="11 12">5.6.2.3</ecNumber>
    </recommendedName>
</protein>
<dbReference type="Pfam" id="PF03796">
    <property type="entry name" value="DnaB_C"/>
    <property type="match status" value="1"/>
</dbReference>
<evidence type="ECO:0000256" key="7">
    <source>
        <dbReference type="ARBA" id="ARBA00022840"/>
    </source>
</evidence>
<evidence type="ECO:0000256" key="9">
    <source>
        <dbReference type="ARBA" id="ARBA00023235"/>
    </source>
</evidence>
<evidence type="ECO:0000259" key="14">
    <source>
        <dbReference type="PROSITE" id="PS51199"/>
    </source>
</evidence>
<evidence type="ECO:0000313" key="16">
    <source>
        <dbReference type="Proteomes" id="UP000776629"/>
    </source>
</evidence>
<keyword evidence="7 12" id="KW-0067">ATP-binding</keyword>
<dbReference type="EMBL" id="JACJJQ010000005">
    <property type="protein sequence ID" value="MBM6753513.1"/>
    <property type="molecule type" value="Genomic_DNA"/>
</dbReference>
<dbReference type="GO" id="GO:0003678">
    <property type="term" value="F:DNA helicase activity"/>
    <property type="evidence" value="ECO:0007669"/>
    <property type="project" value="UniProtKB-EC"/>
</dbReference>
<dbReference type="InterPro" id="IPR007694">
    <property type="entry name" value="DNA_helicase_DnaB-like_C"/>
</dbReference>
<keyword evidence="4 12" id="KW-0547">Nucleotide-binding</keyword>
<gene>
    <name evidence="15" type="primary">dnaB</name>
    <name evidence="15" type="ORF">H5993_01850</name>
</gene>
<evidence type="ECO:0000256" key="13">
    <source>
        <dbReference type="SAM" id="MobiDB-lite"/>
    </source>
</evidence>
<keyword evidence="3 12" id="KW-0235">DNA replication</keyword>
<dbReference type="RefSeq" id="WP_204776005.1">
    <property type="nucleotide sequence ID" value="NZ_JACJJQ010000005.1"/>
</dbReference>
<dbReference type="InterPro" id="IPR007693">
    <property type="entry name" value="DNA_helicase_DnaB-like_N"/>
</dbReference>
<keyword evidence="8 12" id="KW-0238">DNA-binding</keyword>
<comment type="function">
    <text evidence="12">The main replicative DNA helicase, it participates in initiation and elongation during chromosome replication. Travels ahead of the DNA replisome, separating dsDNA into templates for DNA synthesis. A processive ATP-dependent 5'-3' DNA helicase it has DNA-dependent ATPase activity.</text>
</comment>
<sequence>MDNASITRTPPRDLEAERAVLGAIFLAKDAIVTAMEYVQPEDFYTRAHQIIFAAMVKLNDQDVPIDVVSMKNELDKEKQTANIGGIEYLAKLAAAPPTAADVGSYAKLVKDKAVARRLIETADRIAAKGYEDSEDLTNLLDDAERSILNVAESNNNSEMQRMRDLLGVSANHIYELSKQKTDVTGLAMGYPQLDRMTTGLHADELVILAARPAMGKTAFALNIAQNVAVKTDTTVAIFSLEMGAESLVNRMICAEGSINANHLRTGKLSTDEWDSFWMASKTLSDADIYIDDTPGIRVPEIRAKCRRLAKKTGHLGLIVIDYLQLIEGGNAESRQQEVSEISRQLKKLAKELSCPVIALSQLSRGVEQRQDKRPVLSDIRESGSIEQDADIVSFLYRDDYYTREEGQEQQAGPAPQPPTNAPEGGQEDDVPSLSEVEVIIEKNRSGPRGTVRLLFNKTYNKFASIDYEHEA</sequence>
<dbReference type="Pfam" id="PF00772">
    <property type="entry name" value="DnaB"/>
    <property type="match status" value="1"/>
</dbReference>
<dbReference type="InterPro" id="IPR036185">
    <property type="entry name" value="DNA_heli_DnaB-like_N_sf"/>
</dbReference>
<dbReference type="PANTHER" id="PTHR30153">
    <property type="entry name" value="REPLICATIVE DNA HELICASE DNAB"/>
    <property type="match status" value="1"/>
</dbReference>